<name>A0A1F8EAB6_9BACT</name>
<organism evidence="11 12">
    <name type="scientific">Candidatus Yanofskybacteria bacterium RIFCSPHIGHO2_01_FULL_41_21</name>
    <dbReference type="NCBI Taxonomy" id="1802660"/>
    <lineage>
        <taxon>Bacteria</taxon>
        <taxon>Candidatus Yanofskyibacteriota</taxon>
    </lineage>
</organism>
<evidence type="ECO:0000256" key="9">
    <source>
        <dbReference type="ARBA" id="ARBA00022842"/>
    </source>
</evidence>
<dbReference type="GO" id="GO:0016740">
    <property type="term" value="F:transferase activity"/>
    <property type="evidence" value="ECO:0007669"/>
    <property type="project" value="UniProtKB-KW"/>
</dbReference>
<dbReference type="GO" id="GO:0005524">
    <property type="term" value="F:ATP binding"/>
    <property type="evidence" value="ECO:0007669"/>
    <property type="project" value="UniProtKB-KW"/>
</dbReference>
<dbReference type="PANTHER" id="PTHR33540:SF2">
    <property type="entry name" value="TRNA THREONYLCARBAMOYLADENOSINE BIOSYNTHESIS PROTEIN TSAE"/>
    <property type="match status" value="1"/>
</dbReference>
<protein>
    <recommendedName>
        <fullName evidence="3">tRNA threonylcarbamoyladenosine biosynthesis protein TsaE</fullName>
    </recommendedName>
    <alternativeName>
        <fullName evidence="10">t(6)A37 threonylcarbamoyladenosine biosynthesis protein TsaE</fullName>
    </alternativeName>
</protein>
<sequence>MQYISHSPEDTQKFAKEQALELTREGGGKPIVIALEGELGAGKTTFTQAFAEALGVQKHLKSPTFVLMKHYGIHNVPNYHTLYHLDCYRLNNSVDLIPLGGGDIVHLRGTIILIEWAERVADILPKNHWIIHIDHPPVGRAGVSEQTRNISITENN</sequence>
<evidence type="ECO:0000256" key="4">
    <source>
        <dbReference type="ARBA" id="ARBA00022490"/>
    </source>
</evidence>
<keyword evidence="8" id="KW-0067">ATP-binding</keyword>
<dbReference type="Proteomes" id="UP000178520">
    <property type="component" value="Unassembled WGS sequence"/>
</dbReference>
<evidence type="ECO:0000256" key="2">
    <source>
        <dbReference type="ARBA" id="ARBA00007599"/>
    </source>
</evidence>
<comment type="subcellular location">
    <subcellularLocation>
        <location evidence="1">Cytoplasm</location>
    </subcellularLocation>
</comment>
<evidence type="ECO:0000256" key="8">
    <source>
        <dbReference type="ARBA" id="ARBA00022840"/>
    </source>
</evidence>
<proteinExistence type="inferred from homology"/>
<evidence type="ECO:0000256" key="3">
    <source>
        <dbReference type="ARBA" id="ARBA00019010"/>
    </source>
</evidence>
<keyword evidence="7" id="KW-0547">Nucleotide-binding</keyword>
<dbReference type="InterPro" id="IPR027417">
    <property type="entry name" value="P-loop_NTPase"/>
</dbReference>
<reference evidence="11 12" key="1">
    <citation type="journal article" date="2016" name="Nat. Commun.">
        <title>Thousands of microbial genomes shed light on interconnected biogeochemical processes in an aquifer system.</title>
        <authorList>
            <person name="Anantharaman K."/>
            <person name="Brown C.T."/>
            <person name="Hug L.A."/>
            <person name="Sharon I."/>
            <person name="Castelle C.J."/>
            <person name="Probst A.J."/>
            <person name="Thomas B.C."/>
            <person name="Singh A."/>
            <person name="Wilkins M.J."/>
            <person name="Karaoz U."/>
            <person name="Brodie E.L."/>
            <person name="Williams K.H."/>
            <person name="Hubbard S.S."/>
            <person name="Banfield J.F."/>
        </authorList>
    </citation>
    <scope>NUCLEOTIDE SEQUENCE [LARGE SCALE GENOMIC DNA]</scope>
</reference>
<evidence type="ECO:0000256" key="7">
    <source>
        <dbReference type="ARBA" id="ARBA00022741"/>
    </source>
</evidence>
<comment type="similarity">
    <text evidence="2">Belongs to the TsaE family.</text>
</comment>
<keyword evidence="4" id="KW-0963">Cytoplasm</keyword>
<comment type="caution">
    <text evidence="11">The sequence shown here is derived from an EMBL/GenBank/DDBJ whole genome shotgun (WGS) entry which is preliminary data.</text>
</comment>
<keyword evidence="9" id="KW-0460">Magnesium</keyword>
<dbReference type="InterPro" id="IPR003442">
    <property type="entry name" value="T6A_TsaE"/>
</dbReference>
<evidence type="ECO:0000313" key="11">
    <source>
        <dbReference type="EMBL" id="OGM97861.1"/>
    </source>
</evidence>
<dbReference type="PANTHER" id="PTHR33540">
    <property type="entry name" value="TRNA THREONYLCARBAMOYLADENOSINE BIOSYNTHESIS PROTEIN TSAE"/>
    <property type="match status" value="1"/>
</dbReference>
<evidence type="ECO:0000313" key="12">
    <source>
        <dbReference type="Proteomes" id="UP000178520"/>
    </source>
</evidence>
<gene>
    <name evidence="11" type="ORF">A2735_02750</name>
</gene>
<dbReference type="GO" id="GO:0046872">
    <property type="term" value="F:metal ion binding"/>
    <property type="evidence" value="ECO:0007669"/>
    <property type="project" value="UniProtKB-KW"/>
</dbReference>
<dbReference type="SUPFAM" id="SSF52540">
    <property type="entry name" value="P-loop containing nucleoside triphosphate hydrolases"/>
    <property type="match status" value="1"/>
</dbReference>
<keyword evidence="11" id="KW-0808">Transferase</keyword>
<evidence type="ECO:0000256" key="1">
    <source>
        <dbReference type="ARBA" id="ARBA00004496"/>
    </source>
</evidence>
<dbReference type="GO" id="GO:0005737">
    <property type="term" value="C:cytoplasm"/>
    <property type="evidence" value="ECO:0007669"/>
    <property type="project" value="UniProtKB-SubCell"/>
</dbReference>
<dbReference type="STRING" id="1802660.A2735_02750"/>
<evidence type="ECO:0000256" key="6">
    <source>
        <dbReference type="ARBA" id="ARBA00022723"/>
    </source>
</evidence>
<dbReference type="Pfam" id="PF02367">
    <property type="entry name" value="TsaE"/>
    <property type="match status" value="1"/>
</dbReference>
<evidence type="ECO:0000256" key="10">
    <source>
        <dbReference type="ARBA" id="ARBA00032441"/>
    </source>
</evidence>
<keyword evidence="5" id="KW-0819">tRNA processing</keyword>
<dbReference type="GO" id="GO:0002949">
    <property type="term" value="P:tRNA threonylcarbamoyladenosine modification"/>
    <property type="evidence" value="ECO:0007669"/>
    <property type="project" value="InterPro"/>
</dbReference>
<dbReference type="AlphaFoldDB" id="A0A1F8EAB6"/>
<evidence type="ECO:0000256" key="5">
    <source>
        <dbReference type="ARBA" id="ARBA00022694"/>
    </source>
</evidence>
<dbReference type="EMBL" id="MGJA01000007">
    <property type="protein sequence ID" value="OGM97861.1"/>
    <property type="molecule type" value="Genomic_DNA"/>
</dbReference>
<accession>A0A1F8EAB6</accession>
<keyword evidence="6" id="KW-0479">Metal-binding</keyword>
<dbReference type="Gene3D" id="3.40.50.300">
    <property type="entry name" value="P-loop containing nucleotide triphosphate hydrolases"/>
    <property type="match status" value="1"/>
</dbReference>
<dbReference type="NCBIfam" id="TIGR00150">
    <property type="entry name" value="T6A_YjeE"/>
    <property type="match status" value="1"/>
</dbReference>